<dbReference type="GO" id="GO:0007165">
    <property type="term" value="P:signal transduction"/>
    <property type="evidence" value="ECO:0007669"/>
    <property type="project" value="TreeGrafter"/>
</dbReference>
<dbReference type="SMART" id="SM00404">
    <property type="entry name" value="PTPc_motif"/>
    <property type="match status" value="1"/>
</dbReference>
<dbReference type="GO" id="GO:0019901">
    <property type="term" value="F:protein kinase binding"/>
    <property type="evidence" value="ECO:0007669"/>
    <property type="project" value="TreeGrafter"/>
</dbReference>
<dbReference type="STRING" id="10195.A0A3M7SPQ3"/>
<evidence type="ECO:0000256" key="2">
    <source>
        <dbReference type="ARBA" id="ARBA00022553"/>
    </source>
</evidence>
<feature type="binding site" evidence="7">
    <location>
        <begin position="378"/>
        <end position="384"/>
    </location>
    <ligand>
        <name>substrate</name>
    </ligand>
</feature>
<evidence type="ECO:0000256" key="3">
    <source>
        <dbReference type="ARBA" id="ARBA00022801"/>
    </source>
</evidence>
<dbReference type="InterPro" id="IPR029021">
    <property type="entry name" value="Prot-tyrosine_phosphatase-like"/>
</dbReference>
<dbReference type="InterPro" id="IPR016130">
    <property type="entry name" value="Tyr_Pase_AS"/>
</dbReference>
<gene>
    <name evidence="11" type="ORF">BpHYR1_017235</name>
</gene>
<comment type="catalytic activity">
    <reaction evidence="5">
        <text>O-phospho-L-tyrosyl-[protein] + H2O = L-tyrosyl-[protein] + phosphate</text>
        <dbReference type="Rhea" id="RHEA:10684"/>
        <dbReference type="Rhea" id="RHEA-COMP:10136"/>
        <dbReference type="Rhea" id="RHEA-COMP:20101"/>
        <dbReference type="ChEBI" id="CHEBI:15377"/>
        <dbReference type="ChEBI" id="CHEBI:43474"/>
        <dbReference type="ChEBI" id="CHEBI:46858"/>
        <dbReference type="ChEBI" id="CHEBI:61978"/>
        <dbReference type="EC" id="3.1.3.48"/>
    </reaction>
</comment>
<accession>A0A3M7SPQ3</accession>
<feature type="binding site" evidence="7">
    <location>
        <position position="343"/>
    </location>
    <ligand>
        <name>substrate</name>
    </ligand>
</feature>
<proteinExistence type="predicted"/>
<protein>
    <recommendedName>
        <fullName evidence="1">protein-tyrosine-phosphatase</fullName>
        <ecNumber evidence="1">3.1.3.48</ecNumber>
    </recommendedName>
</protein>
<dbReference type="Proteomes" id="UP000276133">
    <property type="component" value="Unassembled WGS sequence"/>
</dbReference>
<dbReference type="GO" id="GO:0005829">
    <property type="term" value="C:cytosol"/>
    <property type="evidence" value="ECO:0007669"/>
    <property type="project" value="TreeGrafter"/>
</dbReference>
<evidence type="ECO:0000256" key="7">
    <source>
        <dbReference type="PIRSR" id="PIRSR608356-51"/>
    </source>
</evidence>
<dbReference type="OrthoDB" id="9993594at2759"/>
<dbReference type="PRINTS" id="PR01778">
    <property type="entry name" value="KIMPTPASE"/>
</dbReference>
<dbReference type="Pfam" id="PF00102">
    <property type="entry name" value="Y_phosphatase"/>
    <property type="match status" value="1"/>
</dbReference>
<dbReference type="GO" id="GO:0030054">
    <property type="term" value="C:cell junction"/>
    <property type="evidence" value="ECO:0007669"/>
    <property type="project" value="TreeGrafter"/>
</dbReference>
<organism evidence="11 12">
    <name type="scientific">Brachionus plicatilis</name>
    <name type="common">Marine rotifer</name>
    <name type="synonym">Brachionus muelleri</name>
    <dbReference type="NCBI Taxonomy" id="10195"/>
    <lineage>
        <taxon>Eukaryota</taxon>
        <taxon>Metazoa</taxon>
        <taxon>Spiralia</taxon>
        <taxon>Gnathifera</taxon>
        <taxon>Rotifera</taxon>
        <taxon>Eurotatoria</taxon>
        <taxon>Monogononta</taxon>
        <taxon>Pseudotrocha</taxon>
        <taxon>Ploima</taxon>
        <taxon>Brachionidae</taxon>
        <taxon>Brachionus</taxon>
    </lineage>
</organism>
<feature type="domain" description="Tyrosine specific protein phosphatases" evidence="10">
    <location>
        <begin position="354"/>
        <end position="428"/>
    </location>
</feature>
<keyword evidence="8" id="KW-0812">Transmembrane</keyword>
<dbReference type="InterPro" id="IPR008356">
    <property type="entry name" value="Tyr_Pase_KIM-con"/>
</dbReference>
<dbReference type="CDD" id="cd14547">
    <property type="entry name" value="PTPc-KIM"/>
    <property type="match status" value="1"/>
</dbReference>
<dbReference type="PROSITE" id="PS50056">
    <property type="entry name" value="TYR_PHOSPHATASE_2"/>
    <property type="match status" value="1"/>
</dbReference>
<dbReference type="GO" id="GO:0004725">
    <property type="term" value="F:protein tyrosine phosphatase activity"/>
    <property type="evidence" value="ECO:0007669"/>
    <property type="project" value="UniProtKB-EC"/>
</dbReference>
<feature type="binding site" evidence="7">
    <location>
        <position position="422"/>
    </location>
    <ligand>
        <name>substrate</name>
    </ligand>
</feature>
<keyword evidence="8" id="KW-1133">Transmembrane helix</keyword>
<dbReference type="InterPro" id="IPR003595">
    <property type="entry name" value="Tyr_Pase_cat"/>
</dbReference>
<feature type="domain" description="Tyrosine-protein phosphatase" evidence="9">
    <location>
        <begin position="204"/>
        <end position="437"/>
    </location>
</feature>
<keyword evidence="4" id="KW-0904">Protein phosphatase</keyword>
<dbReference type="Gene3D" id="3.90.190.10">
    <property type="entry name" value="Protein tyrosine phosphatase superfamily"/>
    <property type="match status" value="1"/>
</dbReference>
<evidence type="ECO:0000256" key="4">
    <source>
        <dbReference type="ARBA" id="ARBA00022912"/>
    </source>
</evidence>
<dbReference type="SUPFAM" id="SSF52799">
    <property type="entry name" value="(Phosphotyrosine protein) phosphatases II"/>
    <property type="match status" value="1"/>
</dbReference>
<dbReference type="PRINTS" id="PR00700">
    <property type="entry name" value="PRTYPHPHTASE"/>
</dbReference>
<dbReference type="GO" id="GO:0005886">
    <property type="term" value="C:plasma membrane"/>
    <property type="evidence" value="ECO:0007669"/>
    <property type="project" value="TreeGrafter"/>
</dbReference>
<dbReference type="PROSITE" id="PS00383">
    <property type="entry name" value="TYR_PHOSPHATASE_1"/>
    <property type="match status" value="1"/>
</dbReference>
<dbReference type="FunFam" id="3.90.190.10:FF:000102">
    <property type="entry name" value="Receptor-type tyrosine-protein phosphatase"/>
    <property type="match status" value="1"/>
</dbReference>
<reference evidence="11 12" key="1">
    <citation type="journal article" date="2018" name="Sci. Rep.">
        <title>Genomic signatures of local adaptation to the degree of environmental predictability in rotifers.</title>
        <authorList>
            <person name="Franch-Gras L."/>
            <person name="Hahn C."/>
            <person name="Garcia-Roger E.M."/>
            <person name="Carmona M.J."/>
            <person name="Serra M."/>
            <person name="Gomez A."/>
        </authorList>
    </citation>
    <scope>NUCLEOTIDE SEQUENCE [LARGE SCALE GENOMIC DNA]</scope>
    <source>
        <strain evidence="11">HYR1</strain>
    </source>
</reference>
<evidence type="ECO:0000259" key="10">
    <source>
        <dbReference type="PROSITE" id="PS50056"/>
    </source>
</evidence>
<feature type="active site" description="Phosphocysteine intermediate" evidence="6">
    <location>
        <position position="378"/>
    </location>
</feature>
<evidence type="ECO:0000256" key="5">
    <source>
        <dbReference type="ARBA" id="ARBA00051722"/>
    </source>
</evidence>
<keyword evidence="3 11" id="KW-0378">Hydrolase</keyword>
<dbReference type="EMBL" id="REGN01001004">
    <property type="protein sequence ID" value="RNA37685.1"/>
    <property type="molecule type" value="Genomic_DNA"/>
</dbReference>
<dbReference type="SMART" id="SM00194">
    <property type="entry name" value="PTPc"/>
    <property type="match status" value="1"/>
</dbReference>
<keyword evidence="11" id="KW-0675">Receptor</keyword>
<feature type="transmembrane region" description="Helical" evidence="8">
    <location>
        <begin position="6"/>
        <end position="36"/>
    </location>
</feature>
<name>A0A3M7SPQ3_BRAPC</name>
<keyword evidence="8" id="KW-0472">Membrane</keyword>
<evidence type="ECO:0000256" key="8">
    <source>
        <dbReference type="SAM" id="Phobius"/>
    </source>
</evidence>
<evidence type="ECO:0000313" key="11">
    <source>
        <dbReference type="EMBL" id="RNA37685.1"/>
    </source>
</evidence>
<evidence type="ECO:0000256" key="1">
    <source>
        <dbReference type="ARBA" id="ARBA00013064"/>
    </source>
</evidence>
<sequence>MNTSTTSYTILIVIAGFLLITLLALTIFLLIMIYCYSKQGNSYKTASNDLSSFTYSSNLSTSSHSSLITNNTDSLSNTSQSTNSNSVIISKPSLKEISISLPIAKPNFNESKPQLSAESKMKAKTIFERRGSNNSLTLSINPMKKKLSISNPSKDSLDYLSKASRLLTIPELISISKSGNNFYNEFYLIPFNHAELFVQGSSIKNRYRTIVPNELTRVRLPVRNSDPLSSYINANYISGYKDEPKAYIASQGPMSNTINDFWFTIWNENVSCVVMITKLYERNKNKCELYIPDQINKTEYYDSVKVTVNQVKAFEDYEIRMLTVSCNDETRTLYHYWYTAWPDHNLPDNPDALIQFIKQVENMKKIDETKNSPILVHCSAGVGRTGCFLAIAIGIKYIDNESLIDIVRIVCKLRKERGGMIQTLEQYEFIYQVLAYYCVYYKNFPLLSTSSECSPALSSPSSLCLKTINEKTFFEFTAQTN</sequence>
<dbReference type="InterPro" id="IPR000242">
    <property type="entry name" value="PTP_cat"/>
</dbReference>
<evidence type="ECO:0000256" key="6">
    <source>
        <dbReference type="PIRSR" id="PIRSR608356-50"/>
    </source>
</evidence>
<comment type="caution">
    <text evidence="11">The sequence shown here is derived from an EMBL/GenBank/DDBJ whole genome shotgun (WGS) entry which is preliminary data.</text>
</comment>
<dbReference type="EC" id="3.1.3.48" evidence="1"/>
<dbReference type="AlphaFoldDB" id="A0A3M7SPQ3"/>
<evidence type="ECO:0000313" key="12">
    <source>
        <dbReference type="Proteomes" id="UP000276133"/>
    </source>
</evidence>
<dbReference type="PANTHER" id="PTHR46198">
    <property type="entry name" value="PROTEIN-TYROSINE-PHOSPHATASE"/>
    <property type="match status" value="1"/>
</dbReference>
<evidence type="ECO:0000259" key="9">
    <source>
        <dbReference type="PROSITE" id="PS50055"/>
    </source>
</evidence>
<keyword evidence="2" id="KW-0597">Phosphoprotein</keyword>
<keyword evidence="12" id="KW-1185">Reference proteome</keyword>
<dbReference type="PROSITE" id="PS50055">
    <property type="entry name" value="TYR_PHOSPHATASE_PTP"/>
    <property type="match status" value="1"/>
</dbReference>
<dbReference type="InterPro" id="IPR000387">
    <property type="entry name" value="Tyr_Pase_dom"/>
</dbReference>
<dbReference type="PANTHER" id="PTHR46198:SF4">
    <property type="entry name" value="PROTEIN-TYROSINE-PHOSPHATASE"/>
    <property type="match status" value="1"/>
</dbReference>